<evidence type="ECO:0000256" key="4">
    <source>
        <dbReference type="ARBA" id="ARBA00022833"/>
    </source>
</evidence>
<keyword evidence="5 6" id="KW-0482">Metalloprotease</keyword>
<comment type="caution">
    <text evidence="9">The sequence shown here is derived from an EMBL/GenBank/DDBJ whole genome shotgun (WGS) entry which is preliminary data.</text>
</comment>
<dbReference type="GO" id="GO:0046872">
    <property type="term" value="F:metal ion binding"/>
    <property type="evidence" value="ECO:0007669"/>
    <property type="project" value="UniProtKB-KW"/>
</dbReference>
<feature type="domain" description="Peptidase M48" evidence="8">
    <location>
        <begin position="65"/>
        <end position="258"/>
    </location>
</feature>
<keyword evidence="4 6" id="KW-0862">Zinc</keyword>
<dbReference type="GO" id="GO:0016020">
    <property type="term" value="C:membrane"/>
    <property type="evidence" value="ECO:0007669"/>
    <property type="project" value="TreeGrafter"/>
</dbReference>
<dbReference type="Proteomes" id="UP000536835">
    <property type="component" value="Unassembled WGS sequence"/>
</dbReference>
<dbReference type="PANTHER" id="PTHR22726:SF24">
    <property type="entry name" value="M48 FAMILY METALLOPEPTIDASE"/>
    <property type="match status" value="1"/>
</dbReference>
<dbReference type="AlphaFoldDB" id="A0A7Y3W6L7"/>
<protein>
    <submittedName>
        <fullName evidence="9">M48 family metallopeptidase</fullName>
    </submittedName>
</protein>
<comment type="similarity">
    <text evidence="6">Belongs to the peptidase M48 family.</text>
</comment>
<dbReference type="CDD" id="cd07331">
    <property type="entry name" value="M48C_Oma1_like"/>
    <property type="match status" value="1"/>
</dbReference>
<evidence type="ECO:0000256" key="7">
    <source>
        <dbReference type="SAM" id="SignalP"/>
    </source>
</evidence>
<evidence type="ECO:0000256" key="1">
    <source>
        <dbReference type="ARBA" id="ARBA00022670"/>
    </source>
</evidence>
<dbReference type="Pfam" id="PF01435">
    <property type="entry name" value="Peptidase_M48"/>
    <property type="match status" value="1"/>
</dbReference>
<accession>A0A7Y3W6L7</accession>
<feature type="signal peptide" evidence="7">
    <location>
        <begin position="1"/>
        <end position="22"/>
    </location>
</feature>
<dbReference type="PROSITE" id="PS51257">
    <property type="entry name" value="PROKAR_LIPOPROTEIN"/>
    <property type="match status" value="1"/>
</dbReference>
<dbReference type="RefSeq" id="WP_173200946.1">
    <property type="nucleotide sequence ID" value="NZ_JABFCX010000003.1"/>
</dbReference>
<dbReference type="GO" id="GO:0051603">
    <property type="term" value="P:proteolysis involved in protein catabolic process"/>
    <property type="evidence" value="ECO:0007669"/>
    <property type="project" value="TreeGrafter"/>
</dbReference>
<dbReference type="InterPro" id="IPR001915">
    <property type="entry name" value="Peptidase_M48"/>
</dbReference>
<keyword evidence="1 6" id="KW-0645">Protease</keyword>
<evidence type="ECO:0000256" key="3">
    <source>
        <dbReference type="ARBA" id="ARBA00022801"/>
    </source>
</evidence>
<dbReference type="Gene3D" id="3.30.2010.10">
    <property type="entry name" value="Metalloproteases ('zincins'), catalytic domain"/>
    <property type="match status" value="1"/>
</dbReference>
<reference evidence="9 10" key="1">
    <citation type="submission" date="2020-05" db="EMBL/GenBank/DDBJ databases">
        <title>Parvularcula mediterraneae sp. nov., isolated from polypropylene straw from shallow seawater of the seashore of Laganas in Zakynthos island, Greece.</title>
        <authorList>
            <person name="Szabo I."/>
            <person name="Al-Omari J."/>
            <person name="Rado J."/>
            <person name="Szerdahelyi G.S."/>
        </authorList>
    </citation>
    <scope>NUCLEOTIDE SEQUENCE [LARGE SCALE GENOMIC DNA]</scope>
    <source>
        <strain evidence="9 10">ZS-1/3</strain>
    </source>
</reference>
<evidence type="ECO:0000256" key="6">
    <source>
        <dbReference type="RuleBase" id="RU003983"/>
    </source>
</evidence>
<keyword evidence="3 6" id="KW-0378">Hydrolase</keyword>
<evidence type="ECO:0000259" key="8">
    <source>
        <dbReference type="Pfam" id="PF01435"/>
    </source>
</evidence>
<feature type="chain" id="PRO_5030832093" evidence="7">
    <location>
        <begin position="23"/>
        <end position="267"/>
    </location>
</feature>
<keyword evidence="2" id="KW-0479">Metal-binding</keyword>
<sequence length="267" mass="28678">MPRFIKRSALAAAALLAGVAACTYNEELGRSQLLISGESSMAQAAQASWNQIKQQQRVSNDPRYTSRVNRVAPKLIQAAGDNPAKWEVLVFEDQSLNAFALPGGKIGIHTGILDLMQNDAQLAAVVGHEIAHVKYRHSGERYSQNIVASGLIGVASVAAGMGCDGTAAERRSCEQRAGVAVQALGLGAIYGAILPYSRKHELEADTGGVRYMARAGYDSCEAIRFWQRMQAASAGQARPPEFASTHPASQTRIDNLRQVVRKQGRSC</sequence>
<gene>
    <name evidence="9" type="ORF">HK107_14205</name>
</gene>
<comment type="cofactor">
    <cofactor evidence="6">
        <name>Zn(2+)</name>
        <dbReference type="ChEBI" id="CHEBI:29105"/>
    </cofactor>
    <text evidence="6">Binds 1 zinc ion per subunit.</text>
</comment>
<evidence type="ECO:0000256" key="2">
    <source>
        <dbReference type="ARBA" id="ARBA00022723"/>
    </source>
</evidence>
<dbReference type="EMBL" id="JABFCX010000003">
    <property type="protein sequence ID" value="NNU17482.1"/>
    <property type="molecule type" value="Genomic_DNA"/>
</dbReference>
<name>A0A7Y3W6L7_9PROT</name>
<dbReference type="GO" id="GO:0004222">
    <property type="term" value="F:metalloendopeptidase activity"/>
    <property type="evidence" value="ECO:0007669"/>
    <property type="project" value="InterPro"/>
</dbReference>
<organism evidence="9 10">
    <name type="scientific">Parvularcula mediterranea</name>
    <dbReference type="NCBI Taxonomy" id="2732508"/>
    <lineage>
        <taxon>Bacteria</taxon>
        <taxon>Pseudomonadati</taxon>
        <taxon>Pseudomonadota</taxon>
        <taxon>Alphaproteobacteria</taxon>
        <taxon>Parvularculales</taxon>
        <taxon>Parvularculaceae</taxon>
        <taxon>Parvularcula</taxon>
    </lineage>
</organism>
<proteinExistence type="inferred from homology"/>
<evidence type="ECO:0000313" key="9">
    <source>
        <dbReference type="EMBL" id="NNU17482.1"/>
    </source>
</evidence>
<evidence type="ECO:0000313" key="10">
    <source>
        <dbReference type="Proteomes" id="UP000536835"/>
    </source>
</evidence>
<keyword evidence="7" id="KW-0732">Signal</keyword>
<dbReference type="PANTHER" id="PTHR22726">
    <property type="entry name" value="METALLOENDOPEPTIDASE OMA1"/>
    <property type="match status" value="1"/>
</dbReference>
<evidence type="ECO:0000256" key="5">
    <source>
        <dbReference type="ARBA" id="ARBA00023049"/>
    </source>
</evidence>
<keyword evidence="10" id="KW-1185">Reference proteome</keyword>
<dbReference type="InterPro" id="IPR051156">
    <property type="entry name" value="Mito/Outer_Membr_Metalloprot"/>
</dbReference>